<accession>A0A9N9WYL6</accession>
<gene>
    <name evidence="3" type="ORF">CHIRRI_LOCUS11818</name>
</gene>
<dbReference type="PRINTS" id="PR00081">
    <property type="entry name" value="GDHRDH"/>
</dbReference>
<reference evidence="3" key="1">
    <citation type="submission" date="2022-01" db="EMBL/GenBank/DDBJ databases">
        <authorList>
            <person name="King R."/>
        </authorList>
    </citation>
    <scope>NUCLEOTIDE SEQUENCE</scope>
</reference>
<sequence length="297" mass="33560">MTSYEIKNKKYVNDNARIDGKIVIITGCNTGIGKATALELAKRGGKIYFACRNEEATMEALNEIKESTKNEQLYFLKLDLASFDSIREFSRKFHELETRLDILINNAGVLSPLKRTADGFELNFGVNHLGHFLLTNLLLDLLKTSAPSRIVVVSSSLHRIASLDKEDINSEKNFAGTWKGYANSKLCNILFVRELSKRLQGTGVVVNALCPGPVDTEATRDLNPVLKFFFKPMQRLFYNSPEIGTQTSIMLAVEPTFADVTGKYYVQMKETEPSIGRQNYEEWLWDKSVELTKLNEQ</sequence>
<dbReference type="Pfam" id="PF00106">
    <property type="entry name" value="adh_short"/>
    <property type="match status" value="1"/>
</dbReference>
<evidence type="ECO:0000256" key="1">
    <source>
        <dbReference type="ARBA" id="ARBA00023002"/>
    </source>
</evidence>
<dbReference type="Proteomes" id="UP001153620">
    <property type="component" value="Chromosome 3"/>
</dbReference>
<dbReference type="PANTHER" id="PTHR43157:SF31">
    <property type="entry name" value="PHOSPHATIDYLINOSITOL-GLYCAN BIOSYNTHESIS CLASS F PROTEIN"/>
    <property type="match status" value="1"/>
</dbReference>
<dbReference type="EMBL" id="OU895879">
    <property type="protein sequence ID" value="CAG9808986.1"/>
    <property type="molecule type" value="Genomic_DNA"/>
</dbReference>
<dbReference type="Gene3D" id="3.40.50.720">
    <property type="entry name" value="NAD(P)-binding Rossmann-like Domain"/>
    <property type="match status" value="1"/>
</dbReference>
<evidence type="ECO:0000313" key="3">
    <source>
        <dbReference type="EMBL" id="CAG9808986.1"/>
    </source>
</evidence>
<feature type="coiled-coil region" evidence="2">
    <location>
        <begin position="51"/>
        <end position="106"/>
    </location>
</feature>
<proteinExistence type="predicted"/>
<dbReference type="GO" id="GO:0016491">
    <property type="term" value="F:oxidoreductase activity"/>
    <property type="evidence" value="ECO:0007669"/>
    <property type="project" value="UniProtKB-KW"/>
</dbReference>
<protein>
    <submittedName>
        <fullName evidence="3">Uncharacterized protein</fullName>
    </submittedName>
</protein>
<dbReference type="InterPro" id="IPR002347">
    <property type="entry name" value="SDR_fam"/>
</dbReference>
<keyword evidence="4" id="KW-1185">Reference proteome</keyword>
<organism evidence="3 4">
    <name type="scientific">Chironomus riparius</name>
    <dbReference type="NCBI Taxonomy" id="315576"/>
    <lineage>
        <taxon>Eukaryota</taxon>
        <taxon>Metazoa</taxon>
        <taxon>Ecdysozoa</taxon>
        <taxon>Arthropoda</taxon>
        <taxon>Hexapoda</taxon>
        <taxon>Insecta</taxon>
        <taxon>Pterygota</taxon>
        <taxon>Neoptera</taxon>
        <taxon>Endopterygota</taxon>
        <taxon>Diptera</taxon>
        <taxon>Nematocera</taxon>
        <taxon>Chironomoidea</taxon>
        <taxon>Chironomidae</taxon>
        <taxon>Chironominae</taxon>
        <taxon>Chironomus</taxon>
    </lineage>
</organism>
<dbReference type="PANTHER" id="PTHR43157">
    <property type="entry name" value="PHOSPHATIDYLINOSITOL-GLYCAN BIOSYNTHESIS CLASS F PROTEIN-RELATED"/>
    <property type="match status" value="1"/>
</dbReference>
<dbReference type="OrthoDB" id="191139at2759"/>
<keyword evidence="1" id="KW-0560">Oxidoreductase</keyword>
<keyword evidence="2" id="KW-0175">Coiled coil</keyword>
<dbReference type="SUPFAM" id="SSF51735">
    <property type="entry name" value="NAD(P)-binding Rossmann-fold domains"/>
    <property type="match status" value="1"/>
</dbReference>
<evidence type="ECO:0000256" key="2">
    <source>
        <dbReference type="SAM" id="Coils"/>
    </source>
</evidence>
<reference evidence="3" key="2">
    <citation type="submission" date="2022-10" db="EMBL/GenBank/DDBJ databases">
        <authorList>
            <consortium name="ENA_rothamsted_submissions"/>
            <consortium name="culmorum"/>
            <person name="King R."/>
        </authorList>
    </citation>
    <scope>NUCLEOTIDE SEQUENCE</scope>
</reference>
<evidence type="ECO:0000313" key="4">
    <source>
        <dbReference type="Proteomes" id="UP001153620"/>
    </source>
</evidence>
<name>A0A9N9WYL6_9DIPT</name>
<dbReference type="InterPro" id="IPR036291">
    <property type="entry name" value="NAD(P)-bd_dom_sf"/>
</dbReference>
<dbReference type="AlphaFoldDB" id="A0A9N9WYL6"/>